<proteinExistence type="predicted"/>
<sequence length="141" mass="15504">MNIPDGPIPSDARPWDDIGRLAALFTRLDTERGMSPEQQWTLQTLKISEEAGETAQAVIGAWGTNPRKGRSHTWRHVQEEVADTAITSLVALYRMLGEEAPAFFTAVLAEKSAKFLSFAEPGDQEHPGAGKMTCRAEPGRR</sequence>
<accession>A0ABW0WDR5</accession>
<evidence type="ECO:0000313" key="3">
    <source>
        <dbReference type="Proteomes" id="UP001596065"/>
    </source>
</evidence>
<dbReference type="Gene3D" id="1.10.287.1080">
    <property type="entry name" value="MazG-like"/>
    <property type="match status" value="1"/>
</dbReference>
<dbReference type="CDD" id="cd11533">
    <property type="entry name" value="NTP-PPase_Af0060_like"/>
    <property type="match status" value="1"/>
</dbReference>
<protein>
    <submittedName>
        <fullName evidence="2">MazG-like family protein</fullName>
    </submittedName>
</protein>
<keyword evidence="3" id="KW-1185">Reference proteome</keyword>
<organism evidence="2 3">
    <name type="scientific">Streptomyces nogalater</name>
    <dbReference type="NCBI Taxonomy" id="38314"/>
    <lineage>
        <taxon>Bacteria</taxon>
        <taxon>Bacillati</taxon>
        <taxon>Actinomycetota</taxon>
        <taxon>Actinomycetes</taxon>
        <taxon>Kitasatosporales</taxon>
        <taxon>Streptomycetaceae</taxon>
        <taxon>Streptomyces</taxon>
    </lineage>
</organism>
<evidence type="ECO:0000313" key="2">
    <source>
        <dbReference type="EMBL" id="MFC5655149.1"/>
    </source>
</evidence>
<gene>
    <name evidence="2" type="ORF">ACFP3J_06550</name>
</gene>
<dbReference type="RefSeq" id="WP_382466684.1">
    <property type="nucleotide sequence ID" value="NZ_BAAASM010000014.1"/>
</dbReference>
<dbReference type="Proteomes" id="UP001596065">
    <property type="component" value="Unassembled WGS sequence"/>
</dbReference>
<feature type="region of interest" description="Disordered" evidence="1">
    <location>
        <begin position="119"/>
        <end position="141"/>
    </location>
</feature>
<dbReference type="SUPFAM" id="SSF101386">
    <property type="entry name" value="all-alpha NTP pyrophosphatases"/>
    <property type="match status" value="1"/>
</dbReference>
<dbReference type="EMBL" id="JBHSOE010000007">
    <property type="protein sequence ID" value="MFC5655149.1"/>
    <property type="molecule type" value="Genomic_DNA"/>
</dbReference>
<dbReference type="InterPro" id="IPR044548">
    <property type="entry name" value="AF0060_NTP-PPase_MazG-like"/>
</dbReference>
<reference evidence="3" key="1">
    <citation type="journal article" date="2019" name="Int. J. Syst. Evol. Microbiol.">
        <title>The Global Catalogue of Microorganisms (GCM) 10K type strain sequencing project: providing services to taxonomists for standard genome sequencing and annotation.</title>
        <authorList>
            <consortium name="The Broad Institute Genomics Platform"/>
            <consortium name="The Broad Institute Genome Sequencing Center for Infectious Disease"/>
            <person name="Wu L."/>
            <person name="Ma J."/>
        </authorList>
    </citation>
    <scope>NUCLEOTIDE SEQUENCE [LARGE SCALE GENOMIC DNA]</scope>
    <source>
        <strain evidence="3">KCTC 5701</strain>
    </source>
</reference>
<name>A0ABW0WDR5_STRNO</name>
<comment type="caution">
    <text evidence="2">The sequence shown here is derived from an EMBL/GenBank/DDBJ whole genome shotgun (WGS) entry which is preliminary data.</text>
</comment>
<evidence type="ECO:0000256" key="1">
    <source>
        <dbReference type="SAM" id="MobiDB-lite"/>
    </source>
</evidence>